<evidence type="ECO:0000256" key="1">
    <source>
        <dbReference type="ARBA" id="ARBA00001974"/>
    </source>
</evidence>
<evidence type="ECO:0000256" key="4">
    <source>
        <dbReference type="ARBA" id="ARBA00022827"/>
    </source>
</evidence>
<evidence type="ECO:0000256" key="7">
    <source>
        <dbReference type="ARBA" id="ARBA00039751"/>
    </source>
</evidence>
<evidence type="ECO:0000256" key="5">
    <source>
        <dbReference type="ARBA" id="ARBA00023002"/>
    </source>
</evidence>
<evidence type="ECO:0000259" key="9">
    <source>
        <dbReference type="Pfam" id="PF01266"/>
    </source>
</evidence>
<comment type="cofactor">
    <cofactor evidence="1">
        <name>FAD</name>
        <dbReference type="ChEBI" id="CHEBI:57692"/>
    </cofactor>
</comment>
<dbReference type="OrthoDB" id="9790035at2"/>
<dbReference type="Pfam" id="PF01266">
    <property type="entry name" value="DAO"/>
    <property type="match status" value="1"/>
</dbReference>
<evidence type="ECO:0000256" key="2">
    <source>
        <dbReference type="ARBA" id="ARBA00006730"/>
    </source>
</evidence>
<name>A0A4V1KHJ6_9HYPH</name>
<comment type="similarity">
    <text evidence="2">Belongs to the DAMOX/DASOX family.</text>
</comment>
<reference evidence="10 11" key="1">
    <citation type="submission" date="2018-12" db="EMBL/GenBank/DDBJ databases">
        <title>bacterium Hansschlegelia zhihuaiae S113.</title>
        <authorList>
            <person name="He J."/>
        </authorList>
    </citation>
    <scope>NUCLEOTIDE SEQUENCE [LARGE SCALE GENOMIC DNA]</scope>
    <source>
        <strain evidence="10 11">S 113</strain>
    </source>
</reference>
<dbReference type="PRINTS" id="PR00420">
    <property type="entry name" value="RNGMNOXGNASE"/>
</dbReference>
<dbReference type="GO" id="GO:0046416">
    <property type="term" value="P:D-amino acid metabolic process"/>
    <property type="evidence" value="ECO:0007669"/>
    <property type="project" value="InterPro"/>
</dbReference>
<feature type="domain" description="FAD dependent oxidoreductase" evidence="9">
    <location>
        <begin position="2"/>
        <end position="314"/>
    </location>
</feature>
<dbReference type="InterPro" id="IPR036188">
    <property type="entry name" value="FAD/NAD-bd_sf"/>
</dbReference>
<dbReference type="EC" id="1.4.3.3" evidence="6"/>
<dbReference type="PANTHER" id="PTHR11530:SF11">
    <property type="entry name" value="D-ASPARTATE OXIDASE"/>
    <property type="match status" value="1"/>
</dbReference>
<organism evidence="10 11">
    <name type="scientific">Hansschlegelia zhihuaiae</name>
    <dbReference type="NCBI Taxonomy" id="405005"/>
    <lineage>
        <taxon>Bacteria</taxon>
        <taxon>Pseudomonadati</taxon>
        <taxon>Pseudomonadota</taxon>
        <taxon>Alphaproteobacteria</taxon>
        <taxon>Hyphomicrobiales</taxon>
        <taxon>Methylopilaceae</taxon>
        <taxon>Hansschlegelia</taxon>
    </lineage>
</organism>
<sequence length="333" mass="36255">MRVTVVGAGVAGLVAAIELAERGAEVEVLERGARLGERACAWAAGGMIAPWCEAEAGEAEVAELGAEALAWWPRQIAEVAVEGTLAVASRRDQADLKRFARLTERHEWADAARIAELEPDLAGRFERGLFYVEEAHVNPREALPALLRRLEALGGRVRFGVEAAPEQIDADAVVDCRGFAARTDLPELRGVRGEMILLRTAEISLRRSIRLLHPRIALYVVPRAENLFMVGATAIESASRAGVSARSAVELINAAYALHPAFGEAEIVELCADVRPAFPDNLPRVERVGRVVRVNGLYRNGFLLSPAFARLAADAVFDMTETSHETDRQRRIA</sequence>
<protein>
    <recommendedName>
        <fullName evidence="7">D-amino-acid oxidase</fullName>
        <ecNumber evidence="6">1.4.3.3</ecNumber>
    </recommendedName>
</protein>
<dbReference type="SUPFAM" id="SSF51971">
    <property type="entry name" value="Nucleotide-binding domain"/>
    <property type="match status" value="1"/>
</dbReference>
<dbReference type="SUPFAM" id="SSF54373">
    <property type="entry name" value="FAD-linked reductases, C-terminal domain"/>
    <property type="match status" value="1"/>
</dbReference>
<evidence type="ECO:0000256" key="8">
    <source>
        <dbReference type="ARBA" id="ARBA00049547"/>
    </source>
</evidence>
<dbReference type="Gene3D" id="3.50.50.60">
    <property type="entry name" value="FAD/NAD(P)-binding domain"/>
    <property type="match status" value="1"/>
</dbReference>
<dbReference type="AlphaFoldDB" id="A0A4V1KHJ6"/>
<evidence type="ECO:0000256" key="6">
    <source>
        <dbReference type="ARBA" id="ARBA00039101"/>
    </source>
</evidence>
<comment type="caution">
    <text evidence="10">The sequence shown here is derived from an EMBL/GenBank/DDBJ whole genome shotgun (WGS) entry which is preliminary data.</text>
</comment>
<evidence type="ECO:0000313" key="11">
    <source>
        <dbReference type="Proteomes" id="UP000289708"/>
    </source>
</evidence>
<accession>A0A4V1KHJ6</accession>
<proteinExistence type="inferred from homology"/>
<keyword evidence="11" id="KW-1185">Reference proteome</keyword>
<evidence type="ECO:0000313" key="10">
    <source>
        <dbReference type="EMBL" id="RXF67422.1"/>
    </source>
</evidence>
<dbReference type="InterPro" id="IPR023209">
    <property type="entry name" value="DAO"/>
</dbReference>
<dbReference type="PANTHER" id="PTHR11530">
    <property type="entry name" value="D-AMINO ACID OXIDASE"/>
    <property type="match status" value="1"/>
</dbReference>
<evidence type="ECO:0000256" key="3">
    <source>
        <dbReference type="ARBA" id="ARBA00022630"/>
    </source>
</evidence>
<dbReference type="GO" id="GO:0071949">
    <property type="term" value="F:FAD binding"/>
    <property type="evidence" value="ECO:0007669"/>
    <property type="project" value="InterPro"/>
</dbReference>
<keyword evidence="5" id="KW-0560">Oxidoreductase</keyword>
<keyword evidence="4" id="KW-0274">FAD</keyword>
<dbReference type="Proteomes" id="UP000289708">
    <property type="component" value="Unassembled WGS sequence"/>
</dbReference>
<comment type="catalytic activity">
    <reaction evidence="8">
        <text>a D-alpha-amino acid + O2 + H2O = a 2-oxocarboxylate + H2O2 + NH4(+)</text>
        <dbReference type="Rhea" id="RHEA:21816"/>
        <dbReference type="ChEBI" id="CHEBI:15377"/>
        <dbReference type="ChEBI" id="CHEBI:15379"/>
        <dbReference type="ChEBI" id="CHEBI:16240"/>
        <dbReference type="ChEBI" id="CHEBI:28938"/>
        <dbReference type="ChEBI" id="CHEBI:35179"/>
        <dbReference type="ChEBI" id="CHEBI:59871"/>
        <dbReference type="EC" id="1.4.3.3"/>
    </reaction>
    <physiologicalReaction direction="left-to-right" evidence="8">
        <dbReference type="Rhea" id="RHEA:21817"/>
    </physiologicalReaction>
</comment>
<dbReference type="InterPro" id="IPR006076">
    <property type="entry name" value="FAD-dep_OxRdtase"/>
</dbReference>
<gene>
    <name evidence="10" type="ORF">EK403_21340</name>
</gene>
<dbReference type="GO" id="GO:0003884">
    <property type="term" value="F:D-amino-acid oxidase activity"/>
    <property type="evidence" value="ECO:0007669"/>
    <property type="project" value="UniProtKB-EC"/>
</dbReference>
<dbReference type="EMBL" id="RYFI01000033">
    <property type="protein sequence ID" value="RXF67422.1"/>
    <property type="molecule type" value="Genomic_DNA"/>
</dbReference>
<dbReference type="RefSeq" id="WP_128779478.1">
    <property type="nucleotide sequence ID" value="NZ_RYFI01000033.1"/>
</dbReference>
<keyword evidence="3" id="KW-0285">Flavoprotein</keyword>
<dbReference type="Gene3D" id="3.30.9.10">
    <property type="entry name" value="D-Amino Acid Oxidase, subunit A, domain 2"/>
    <property type="match status" value="1"/>
</dbReference>